<gene>
    <name evidence="2" type="ORF">GCM10025870_31980</name>
</gene>
<keyword evidence="3" id="KW-1185">Reference proteome</keyword>
<reference evidence="3" key="1">
    <citation type="journal article" date="2019" name="Int. J. Syst. Evol. Microbiol.">
        <title>The Global Catalogue of Microorganisms (GCM) 10K type strain sequencing project: providing services to taxonomists for standard genome sequencing and annotation.</title>
        <authorList>
            <consortium name="The Broad Institute Genomics Platform"/>
            <consortium name="The Broad Institute Genome Sequencing Center for Infectious Disease"/>
            <person name="Wu L."/>
            <person name="Ma J."/>
        </authorList>
    </citation>
    <scope>NUCLEOTIDE SEQUENCE [LARGE SCALE GENOMIC DNA]</scope>
    <source>
        <strain evidence="3">NBRC 109019</strain>
    </source>
</reference>
<sequence>MADQHSPFRVNVRDLVNRPGEMREQQFDVPAPETLGEGLVGVREGSDLGVDVRLESVHEGVLVTAEVDATAEGSAGGASPRSPCRSESSSRSFSRIILGKLSSMRFKTTTWILNRSSEMR</sequence>
<evidence type="ECO:0000313" key="3">
    <source>
        <dbReference type="Proteomes" id="UP001321477"/>
    </source>
</evidence>
<evidence type="ECO:0000313" key="2">
    <source>
        <dbReference type="EMBL" id="BDZ56125.1"/>
    </source>
</evidence>
<dbReference type="Proteomes" id="UP001321477">
    <property type="component" value="Chromosome"/>
</dbReference>
<protein>
    <submittedName>
        <fullName evidence="2">Uncharacterized protein</fullName>
    </submittedName>
</protein>
<dbReference type="EMBL" id="AP027734">
    <property type="protein sequence ID" value="BDZ56125.1"/>
    <property type="molecule type" value="Genomic_DNA"/>
</dbReference>
<feature type="region of interest" description="Disordered" evidence="1">
    <location>
        <begin position="1"/>
        <end position="25"/>
    </location>
</feature>
<feature type="compositionally biased region" description="Low complexity" evidence="1">
    <location>
        <begin position="79"/>
        <end position="89"/>
    </location>
</feature>
<feature type="compositionally biased region" description="Basic and acidic residues" evidence="1">
    <location>
        <begin position="11"/>
        <end position="25"/>
    </location>
</feature>
<accession>A0ABN6YFJ5</accession>
<name>A0ABN6YFJ5_9MICO</name>
<proteinExistence type="predicted"/>
<feature type="region of interest" description="Disordered" evidence="1">
    <location>
        <begin position="69"/>
        <end position="89"/>
    </location>
</feature>
<evidence type="ECO:0000256" key="1">
    <source>
        <dbReference type="SAM" id="MobiDB-lite"/>
    </source>
</evidence>
<organism evidence="2 3">
    <name type="scientific">Agromyces marinus</name>
    <dbReference type="NCBI Taxonomy" id="1389020"/>
    <lineage>
        <taxon>Bacteria</taxon>
        <taxon>Bacillati</taxon>
        <taxon>Actinomycetota</taxon>
        <taxon>Actinomycetes</taxon>
        <taxon>Micrococcales</taxon>
        <taxon>Microbacteriaceae</taxon>
        <taxon>Agromyces</taxon>
    </lineage>
</organism>